<sequence>GTTTGTTAGTPSTVQATGETTITIATEETKAATAGSTTAGEVKTTSEVEES</sequence>
<dbReference type="EMBL" id="CAJOBJ010280726">
    <property type="protein sequence ID" value="CAF5143608.1"/>
    <property type="molecule type" value="Genomic_DNA"/>
</dbReference>
<feature type="non-terminal residue" evidence="2">
    <location>
        <position position="1"/>
    </location>
</feature>
<feature type="non-terminal residue" evidence="2">
    <location>
        <position position="51"/>
    </location>
</feature>
<name>A0A8S3FUD5_9BILA</name>
<evidence type="ECO:0000313" key="2">
    <source>
        <dbReference type="EMBL" id="CAF5143608.1"/>
    </source>
</evidence>
<protein>
    <submittedName>
        <fullName evidence="2">Uncharacterized protein</fullName>
    </submittedName>
</protein>
<reference evidence="2" key="1">
    <citation type="submission" date="2021-02" db="EMBL/GenBank/DDBJ databases">
        <authorList>
            <person name="Nowell W R."/>
        </authorList>
    </citation>
    <scope>NUCLEOTIDE SEQUENCE</scope>
</reference>
<evidence type="ECO:0000313" key="3">
    <source>
        <dbReference type="Proteomes" id="UP000681720"/>
    </source>
</evidence>
<evidence type="ECO:0000256" key="1">
    <source>
        <dbReference type="SAM" id="MobiDB-lite"/>
    </source>
</evidence>
<dbReference type="AlphaFoldDB" id="A0A8S3FUD5"/>
<organism evidence="2 3">
    <name type="scientific">Rotaria magnacalcarata</name>
    <dbReference type="NCBI Taxonomy" id="392030"/>
    <lineage>
        <taxon>Eukaryota</taxon>
        <taxon>Metazoa</taxon>
        <taxon>Spiralia</taxon>
        <taxon>Gnathifera</taxon>
        <taxon>Rotifera</taxon>
        <taxon>Eurotatoria</taxon>
        <taxon>Bdelloidea</taxon>
        <taxon>Philodinida</taxon>
        <taxon>Philodinidae</taxon>
        <taxon>Rotaria</taxon>
    </lineage>
</organism>
<comment type="caution">
    <text evidence="2">The sequence shown here is derived from an EMBL/GenBank/DDBJ whole genome shotgun (WGS) entry which is preliminary data.</text>
</comment>
<accession>A0A8S3FUD5</accession>
<proteinExistence type="predicted"/>
<gene>
    <name evidence="2" type="ORF">GIL414_LOCUS64633</name>
</gene>
<feature type="compositionally biased region" description="Low complexity" evidence="1">
    <location>
        <begin position="30"/>
        <end position="41"/>
    </location>
</feature>
<feature type="region of interest" description="Disordered" evidence="1">
    <location>
        <begin position="30"/>
        <end position="51"/>
    </location>
</feature>
<dbReference type="Proteomes" id="UP000681720">
    <property type="component" value="Unassembled WGS sequence"/>
</dbReference>